<dbReference type="Gene3D" id="3.60.10.10">
    <property type="entry name" value="Endonuclease/exonuclease/phosphatase"/>
    <property type="match status" value="1"/>
</dbReference>
<dbReference type="CDD" id="cd09079">
    <property type="entry name" value="RgfB-like"/>
    <property type="match status" value="1"/>
</dbReference>
<protein>
    <submittedName>
        <fullName evidence="2">RgfB protein</fullName>
    </submittedName>
</protein>
<dbReference type="AlphaFoldDB" id="A0A2J9PMI9"/>
<dbReference type="PANTHER" id="PTHR14859:SF1">
    <property type="entry name" value="PGAP2-INTERACTING PROTEIN"/>
    <property type="match status" value="1"/>
</dbReference>
<dbReference type="InterPro" id="IPR036691">
    <property type="entry name" value="Endo/exonu/phosph_ase_sf"/>
</dbReference>
<gene>
    <name evidence="2" type="ORF">A6J77_004690</name>
</gene>
<dbReference type="InterPro" id="IPR005135">
    <property type="entry name" value="Endo/exonuclease/phosphatase"/>
</dbReference>
<evidence type="ECO:0000259" key="1">
    <source>
        <dbReference type="Pfam" id="PF03372"/>
    </source>
</evidence>
<sequence length="278" mass="31684">MKLLTLNTHSYGENDQDQKLAFIAQSIAEWDIDVVGLQEVNQKIFGHRVDVNNIVNFVPMDGQVNVKEDNFAMRLVELLAELGKTYYWAWAMTHIAHDTMQEGVAILSKYPIDSVTSYNVSKSHNWYDYKTRRILTAKITKSNGESFMAVSGHFSWWHGENNEEFHYEWQETEKYLTRTKLPIYFMGDFNNPAGTDGYDYMVSTAIPITDSYTIAEETIGGPTVLKEIGGWTGLKEQIRIDYIFVPKGVAVKKSEVVFDGDRQQAVSDHSGVLVETID</sequence>
<dbReference type="PANTHER" id="PTHR14859">
    <property type="entry name" value="CALCOFLUOR WHITE HYPERSENSITIVE PROTEIN PRECURSOR"/>
    <property type="match status" value="1"/>
</dbReference>
<dbReference type="GO" id="GO:0003824">
    <property type="term" value="F:catalytic activity"/>
    <property type="evidence" value="ECO:0007669"/>
    <property type="project" value="InterPro"/>
</dbReference>
<dbReference type="GO" id="GO:0006506">
    <property type="term" value="P:GPI anchor biosynthetic process"/>
    <property type="evidence" value="ECO:0007669"/>
    <property type="project" value="TreeGrafter"/>
</dbReference>
<name>A0A2J9PMI9_9LACT</name>
<dbReference type="InterPro" id="IPR051916">
    <property type="entry name" value="GPI-anchor_lipid_remodeler"/>
</dbReference>
<dbReference type="Proteomes" id="UP000192813">
    <property type="component" value="Unassembled WGS sequence"/>
</dbReference>
<feature type="domain" description="Endonuclease/exonuclease/phosphatase" evidence="1">
    <location>
        <begin position="4"/>
        <end position="269"/>
    </location>
</feature>
<proteinExistence type="predicted"/>
<comment type="caution">
    <text evidence="2">The sequence shown here is derived from an EMBL/GenBank/DDBJ whole genome shotgun (WGS) entry which is preliminary data.</text>
</comment>
<dbReference type="RefSeq" id="WP_083068614.1">
    <property type="nucleotide sequence ID" value="NZ_NBTM02000001.1"/>
</dbReference>
<accession>A0A2J9PMI9</accession>
<evidence type="ECO:0000313" key="2">
    <source>
        <dbReference type="EMBL" id="PNL91554.1"/>
    </source>
</evidence>
<organism evidence="2 3">
    <name type="scientific">Aerococcus viridans</name>
    <dbReference type="NCBI Taxonomy" id="1377"/>
    <lineage>
        <taxon>Bacteria</taxon>
        <taxon>Bacillati</taxon>
        <taxon>Bacillota</taxon>
        <taxon>Bacilli</taxon>
        <taxon>Lactobacillales</taxon>
        <taxon>Aerococcaceae</taxon>
        <taxon>Aerococcus</taxon>
    </lineage>
</organism>
<dbReference type="Pfam" id="PF03372">
    <property type="entry name" value="Exo_endo_phos"/>
    <property type="match status" value="1"/>
</dbReference>
<evidence type="ECO:0000313" key="3">
    <source>
        <dbReference type="Proteomes" id="UP000192813"/>
    </source>
</evidence>
<dbReference type="EMBL" id="NBTM02000001">
    <property type="protein sequence ID" value="PNL91554.1"/>
    <property type="molecule type" value="Genomic_DNA"/>
</dbReference>
<dbReference type="SUPFAM" id="SSF56219">
    <property type="entry name" value="DNase I-like"/>
    <property type="match status" value="1"/>
</dbReference>
<reference evidence="3" key="1">
    <citation type="submission" date="2017-12" db="EMBL/GenBank/DDBJ databases">
        <title>FDA dAtabase for Regulatory Grade micrObial Sequences (FDA-ARGOS): Supporting development and validation of Infectious Disease Dx tests.</title>
        <authorList>
            <person name="Hoffmann M."/>
            <person name="Allard M."/>
            <person name="Evans P."/>
            <person name="Brown E."/>
            <person name="Tallon L."/>
            <person name="Sadzewicz L."/>
            <person name="Sengamalay N."/>
            <person name="Ott S."/>
            <person name="Godinez A."/>
            <person name="Nagaraj S."/>
            <person name="Vavikolanu K."/>
            <person name="Aluvathingal J."/>
            <person name="Nadendla S."/>
            <person name="Sichtig H."/>
        </authorList>
    </citation>
    <scope>NUCLEOTIDE SEQUENCE [LARGE SCALE GENOMIC DNA]</scope>
    <source>
        <strain evidence="3">FDAARGOS_249</strain>
    </source>
</reference>
<dbReference type="GO" id="GO:0016020">
    <property type="term" value="C:membrane"/>
    <property type="evidence" value="ECO:0007669"/>
    <property type="project" value="GOC"/>
</dbReference>